<keyword evidence="3" id="KW-1185">Reference proteome</keyword>
<sequence length="95" mass="10555">MTLAKTHHPCRLGFFSLAALPCQEREGGNACHCRLVFFSRRLLAVIAYNAASTNLDIRCMSNTHILPVRPELKRPPPQPGSAFETGRPALPCKKR</sequence>
<evidence type="ECO:0000256" key="1">
    <source>
        <dbReference type="SAM" id="MobiDB-lite"/>
    </source>
</evidence>
<gene>
    <name evidence="2" type="ORF">LX32DRAFT_13212</name>
</gene>
<dbReference type="Proteomes" id="UP001232148">
    <property type="component" value="Unassembled WGS sequence"/>
</dbReference>
<evidence type="ECO:0000313" key="2">
    <source>
        <dbReference type="EMBL" id="KAK2026680.1"/>
    </source>
</evidence>
<comment type="caution">
    <text evidence="2">The sequence shown here is derived from an EMBL/GenBank/DDBJ whole genome shotgun (WGS) entry which is preliminary data.</text>
</comment>
<accession>A0AAD9HD53</accession>
<dbReference type="AlphaFoldDB" id="A0AAD9HD53"/>
<protein>
    <submittedName>
        <fullName evidence="2">Uncharacterized protein</fullName>
    </submittedName>
</protein>
<proteinExistence type="predicted"/>
<evidence type="ECO:0000313" key="3">
    <source>
        <dbReference type="Proteomes" id="UP001232148"/>
    </source>
</evidence>
<name>A0AAD9HD53_9PEZI</name>
<reference evidence="2" key="1">
    <citation type="submission" date="2021-06" db="EMBL/GenBank/DDBJ databases">
        <title>Comparative genomics, transcriptomics and evolutionary studies reveal genomic signatures of adaptation to plant cell wall in hemibiotrophic fungi.</title>
        <authorList>
            <consortium name="DOE Joint Genome Institute"/>
            <person name="Baroncelli R."/>
            <person name="Diaz J.F."/>
            <person name="Benocci T."/>
            <person name="Peng M."/>
            <person name="Battaglia E."/>
            <person name="Haridas S."/>
            <person name="Andreopoulos W."/>
            <person name="Labutti K."/>
            <person name="Pangilinan J."/>
            <person name="Floch G.L."/>
            <person name="Makela M.R."/>
            <person name="Henrissat B."/>
            <person name="Grigoriev I.V."/>
            <person name="Crouch J.A."/>
            <person name="De Vries R.P."/>
            <person name="Sukno S.A."/>
            <person name="Thon M.R."/>
        </authorList>
    </citation>
    <scope>NUCLEOTIDE SEQUENCE</scope>
    <source>
        <strain evidence="2">MAFF235873</strain>
    </source>
</reference>
<organism evidence="2 3">
    <name type="scientific">Colletotrichum zoysiae</name>
    <dbReference type="NCBI Taxonomy" id="1216348"/>
    <lineage>
        <taxon>Eukaryota</taxon>
        <taxon>Fungi</taxon>
        <taxon>Dikarya</taxon>
        <taxon>Ascomycota</taxon>
        <taxon>Pezizomycotina</taxon>
        <taxon>Sordariomycetes</taxon>
        <taxon>Hypocreomycetidae</taxon>
        <taxon>Glomerellales</taxon>
        <taxon>Glomerellaceae</taxon>
        <taxon>Colletotrichum</taxon>
        <taxon>Colletotrichum graminicola species complex</taxon>
    </lineage>
</organism>
<feature type="region of interest" description="Disordered" evidence="1">
    <location>
        <begin position="69"/>
        <end position="95"/>
    </location>
</feature>
<dbReference type="EMBL" id="MU842909">
    <property type="protein sequence ID" value="KAK2026680.1"/>
    <property type="molecule type" value="Genomic_DNA"/>
</dbReference>